<accession>A0AAW2HX47</accession>
<dbReference type="Gene3D" id="3.40.50.1820">
    <property type="entry name" value="alpha/beta hydrolase"/>
    <property type="match status" value="2"/>
</dbReference>
<dbReference type="GO" id="GO:0006629">
    <property type="term" value="P:lipid metabolic process"/>
    <property type="evidence" value="ECO:0007669"/>
    <property type="project" value="InterPro"/>
</dbReference>
<evidence type="ECO:0000256" key="1">
    <source>
        <dbReference type="SAM" id="SignalP"/>
    </source>
</evidence>
<dbReference type="EMBL" id="JARGDH010000003">
    <property type="protein sequence ID" value="KAL0274121.1"/>
    <property type="molecule type" value="Genomic_DNA"/>
</dbReference>
<organism evidence="2">
    <name type="scientific">Menopon gallinae</name>
    <name type="common">poultry shaft louse</name>
    <dbReference type="NCBI Taxonomy" id="328185"/>
    <lineage>
        <taxon>Eukaryota</taxon>
        <taxon>Metazoa</taxon>
        <taxon>Ecdysozoa</taxon>
        <taxon>Arthropoda</taxon>
        <taxon>Hexapoda</taxon>
        <taxon>Insecta</taxon>
        <taxon>Pterygota</taxon>
        <taxon>Neoptera</taxon>
        <taxon>Paraneoptera</taxon>
        <taxon>Psocodea</taxon>
        <taxon>Troctomorpha</taxon>
        <taxon>Phthiraptera</taxon>
        <taxon>Amblycera</taxon>
        <taxon>Menoponidae</taxon>
        <taxon>Menopon</taxon>
    </lineage>
</organism>
<dbReference type="PANTHER" id="PTHR11440">
    <property type="entry name" value="LECITHIN-CHOLESTEROL ACYLTRANSFERASE-RELATED"/>
    <property type="match status" value="1"/>
</dbReference>
<feature type="chain" id="PRO_5043878737" description="Group XV phospholipase A2" evidence="1">
    <location>
        <begin position="21"/>
        <end position="410"/>
    </location>
</feature>
<dbReference type="InterPro" id="IPR003386">
    <property type="entry name" value="LACT/PDAT_acylTrfase"/>
</dbReference>
<feature type="signal peptide" evidence="1">
    <location>
        <begin position="1"/>
        <end position="20"/>
    </location>
</feature>
<comment type="caution">
    <text evidence="2">The sequence shown here is derived from an EMBL/GenBank/DDBJ whole genome shotgun (WGS) entry which is preliminary data.</text>
</comment>
<reference evidence="2" key="1">
    <citation type="journal article" date="2024" name="Gigascience">
        <title>Chromosome-level genome of the poultry shaft louse Menopon gallinae provides insight into the host-switching and adaptive evolution of parasitic lice.</title>
        <authorList>
            <person name="Xu Y."/>
            <person name="Ma L."/>
            <person name="Liu S."/>
            <person name="Liang Y."/>
            <person name="Liu Q."/>
            <person name="He Z."/>
            <person name="Tian L."/>
            <person name="Duan Y."/>
            <person name="Cai W."/>
            <person name="Li H."/>
            <person name="Song F."/>
        </authorList>
    </citation>
    <scope>NUCLEOTIDE SEQUENCE</scope>
    <source>
        <strain evidence="2">Cailab_2023a</strain>
    </source>
</reference>
<protein>
    <recommendedName>
        <fullName evidence="3">Group XV phospholipase A2</fullName>
    </recommendedName>
</protein>
<dbReference type="SUPFAM" id="SSF53474">
    <property type="entry name" value="alpha/beta-Hydrolases"/>
    <property type="match status" value="1"/>
</dbReference>
<proteinExistence type="predicted"/>
<evidence type="ECO:0008006" key="3">
    <source>
        <dbReference type="Google" id="ProtNLM"/>
    </source>
</evidence>
<dbReference type="Pfam" id="PF02450">
    <property type="entry name" value="LCAT"/>
    <property type="match status" value="1"/>
</dbReference>
<dbReference type="GO" id="GO:0008374">
    <property type="term" value="F:O-acyltransferase activity"/>
    <property type="evidence" value="ECO:0007669"/>
    <property type="project" value="InterPro"/>
</dbReference>
<evidence type="ECO:0000313" key="2">
    <source>
        <dbReference type="EMBL" id="KAL0274121.1"/>
    </source>
</evidence>
<dbReference type="InterPro" id="IPR029058">
    <property type="entry name" value="AB_hydrolase_fold"/>
</dbReference>
<keyword evidence="1" id="KW-0732">Signal</keyword>
<name>A0AAW2HX47_9NEOP</name>
<dbReference type="AlphaFoldDB" id="A0AAW2HX47"/>
<gene>
    <name evidence="2" type="ORF">PYX00_006620</name>
</gene>
<sequence>MTGVINSLLLLIVFLSCSKAEESSGLHPVIFVPGDGGSQLEAKLNKSTVVHYICQKKTKDFFNIWLNIELLVPLVIDCWIDNMVLQYNNQTRKTSNANGVEIRVSGFGNSSVVEWIDPSKASPGAYFKDIAEQLVQIGYERDKSIRGAPYDFRKGPNESEEFFDKMKILIEETYSENNNKSVVLITHSMGGLMAQVFLQKASQNWKDKYVRALISLAGPWGGSVKALKVYAVGDNLGSFVLRESIVRAEQISSPSLAWLLPSKFFWKENEVLVQTPEKNYTHKDYEAFFNDIGFPNGWEMYKDIKPYADNFNPPGVEIHCLHGYGMDTTERLFYKNEFESYPVLITGDGDGTVNRRSLEGCLHWKSLQKQKIYYAPFNKIDHMGVLRNKDVLGYIVTYLLALQRSKTKKG</sequence>